<evidence type="ECO:0000256" key="3">
    <source>
        <dbReference type="ARBA" id="ARBA00010532"/>
    </source>
</evidence>
<evidence type="ECO:0000313" key="14">
    <source>
        <dbReference type="EnsemblMetazoa" id="tetur11g04660.1"/>
    </source>
</evidence>
<evidence type="ECO:0000256" key="13">
    <source>
        <dbReference type="SAM" id="Phobius"/>
    </source>
</evidence>
<evidence type="ECO:0000256" key="8">
    <source>
        <dbReference type="ARBA" id="ARBA00023157"/>
    </source>
</evidence>
<feature type="transmembrane region" description="Helical" evidence="13">
    <location>
        <begin position="6"/>
        <end position="25"/>
    </location>
</feature>
<keyword evidence="15" id="KW-1185">Reference proteome</keyword>
<evidence type="ECO:0000313" key="15">
    <source>
        <dbReference type="Proteomes" id="UP000015104"/>
    </source>
</evidence>
<dbReference type="Proteomes" id="UP000015104">
    <property type="component" value="Unassembled WGS sequence"/>
</dbReference>
<dbReference type="GO" id="GO:0016020">
    <property type="term" value="C:membrane"/>
    <property type="evidence" value="ECO:0007669"/>
    <property type="project" value="UniProtKB-SubCell"/>
</dbReference>
<evidence type="ECO:0000256" key="2">
    <source>
        <dbReference type="ARBA" id="ARBA00004651"/>
    </source>
</evidence>
<evidence type="ECO:0000256" key="11">
    <source>
        <dbReference type="ARBA" id="ARBA00040821"/>
    </source>
</evidence>
<evidence type="ECO:0000256" key="1">
    <source>
        <dbReference type="ARBA" id="ARBA00004189"/>
    </source>
</evidence>
<dbReference type="HOGENOM" id="CLU_019853_4_0_1"/>
<evidence type="ECO:0000256" key="6">
    <source>
        <dbReference type="ARBA" id="ARBA00022989"/>
    </source>
</evidence>
<dbReference type="PANTHER" id="PTHR11923:SF110">
    <property type="entry name" value="SCAVENGER RECEPTOR CLASS B MEMBER 1"/>
    <property type="match status" value="1"/>
</dbReference>
<sequence length="492" mass="55494">MGKFFCLPLFAIIFGAIGFIGFFLFPPITRKILNQKLVLSNGSALFTFWKDMPLPMFQKFYFYNITNPSEVEKNGVKPNLVELGPFTYHLKTHNTPVINPNALSWIEKVPFPMVKLIEKILTSLDHGFIIEKSIKELTFLGYPDMLMKLGSIVAPKATAGYNGKFAYFHHKNDSSDYLYTIYSGVNDISKINLLTRINGQDKLGIWADEPGENQDCNRFNDSTLGEIFPAMRNSPTQTIKLFTSDLSRTLSFTYQKSHFAFKRLETWKYLFANHNFASPSIYPSNKCYSSLMASYSFDGSNGTLPSGVFDASLPNNGFPILLSLPHFLGADPYYLTKVNGLSPNDTKHSAWFEIEPTSGATAATAIRLQLNIGITRSHLFKRSHKMPNIVFPTFWMEISFSLSPDYVDLLILINTILSLVPTLILAIGVGLAGLILFIASLQLIIPRTRIEINSCLNILTCHLYKITKDDEQTILDPEEMNDDHNEVMIHTN</sequence>
<comment type="subcellular location">
    <subcellularLocation>
        <location evidence="2">Cell membrane</location>
        <topology evidence="2">Multi-pass membrane protein</topology>
    </subcellularLocation>
    <subcellularLocation>
        <location evidence="1">Membrane</location>
        <location evidence="1">Caveola</location>
        <topology evidence="1">Multi-pass membrane protein</topology>
    </subcellularLocation>
</comment>
<dbReference type="EnsemblMetazoa" id="tetur11g04660.1">
    <property type="protein sequence ID" value="tetur11g04660.1"/>
    <property type="gene ID" value="tetur11g04660"/>
</dbReference>
<accession>T1KHJ9</accession>
<evidence type="ECO:0000256" key="5">
    <source>
        <dbReference type="ARBA" id="ARBA00022692"/>
    </source>
</evidence>
<dbReference type="EMBL" id="CAEY01000075">
    <property type="status" value="NOT_ANNOTATED_CDS"/>
    <property type="molecule type" value="Genomic_DNA"/>
</dbReference>
<keyword evidence="8" id="KW-1015">Disulfide bond</keyword>
<keyword evidence="4" id="KW-1003">Cell membrane</keyword>
<reference evidence="15" key="1">
    <citation type="submission" date="2011-08" db="EMBL/GenBank/DDBJ databases">
        <authorList>
            <person name="Rombauts S."/>
        </authorList>
    </citation>
    <scope>NUCLEOTIDE SEQUENCE</scope>
    <source>
        <strain evidence="15">London</strain>
    </source>
</reference>
<evidence type="ECO:0000256" key="10">
    <source>
        <dbReference type="ARBA" id="ARBA00023180"/>
    </source>
</evidence>
<keyword evidence="5 13" id="KW-0812">Transmembrane</keyword>
<keyword evidence="7 13" id="KW-0472">Membrane</keyword>
<evidence type="ECO:0000256" key="7">
    <source>
        <dbReference type="ARBA" id="ARBA00023136"/>
    </source>
</evidence>
<keyword evidence="9" id="KW-0675">Receptor</keyword>
<evidence type="ECO:0000256" key="12">
    <source>
        <dbReference type="ARBA" id="ARBA00042244"/>
    </source>
</evidence>
<dbReference type="Pfam" id="PF01130">
    <property type="entry name" value="CD36"/>
    <property type="match status" value="2"/>
</dbReference>
<dbReference type="AlphaFoldDB" id="T1KHJ9"/>
<keyword evidence="6 13" id="KW-1133">Transmembrane helix</keyword>
<feature type="transmembrane region" description="Helical" evidence="13">
    <location>
        <begin position="409"/>
        <end position="439"/>
    </location>
</feature>
<reference evidence="14" key="2">
    <citation type="submission" date="2015-06" db="UniProtKB">
        <authorList>
            <consortium name="EnsemblMetazoa"/>
        </authorList>
    </citation>
    <scope>IDENTIFICATION</scope>
</reference>
<dbReference type="PANTHER" id="PTHR11923">
    <property type="entry name" value="SCAVENGER RECEPTOR CLASS B TYPE-1 SR-B1"/>
    <property type="match status" value="1"/>
</dbReference>
<comment type="similarity">
    <text evidence="3">Belongs to the CD36 family.</text>
</comment>
<dbReference type="PRINTS" id="PR01609">
    <property type="entry name" value="CD36FAMILY"/>
</dbReference>
<organism evidence="14 15">
    <name type="scientific">Tetranychus urticae</name>
    <name type="common">Two-spotted spider mite</name>
    <dbReference type="NCBI Taxonomy" id="32264"/>
    <lineage>
        <taxon>Eukaryota</taxon>
        <taxon>Metazoa</taxon>
        <taxon>Ecdysozoa</taxon>
        <taxon>Arthropoda</taxon>
        <taxon>Chelicerata</taxon>
        <taxon>Arachnida</taxon>
        <taxon>Acari</taxon>
        <taxon>Acariformes</taxon>
        <taxon>Trombidiformes</taxon>
        <taxon>Prostigmata</taxon>
        <taxon>Eleutherengona</taxon>
        <taxon>Raphignathae</taxon>
        <taxon>Tetranychoidea</taxon>
        <taxon>Tetranychidae</taxon>
        <taxon>Tetranychus</taxon>
    </lineage>
</organism>
<evidence type="ECO:0000256" key="4">
    <source>
        <dbReference type="ARBA" id="ARBA00022475"/>
    </source>
</evidence>
<dbReference type="InterPro" id="IPR002159">
    <property type="entry name" value="CD36_fam"/>
</dbReference>
<name>T1KHJ9_TETUR</name>
<dbReference type="eggNOG" id="KOG3776">
    <property type="taxonomic scope" value="Eukaryota"/>
</dbReference>
<protein>
    <recommendedName>
        <fullName evidence="11">Scavenger receptor class B member 1</fullName>
    </recommendedName>
    <alternativeName>
        <fullName evidence="12">SR-BI</fullName>
    </alternativeName>
</protein>
<dbReference type="GO" id="GO:0005737">
    <property type="term" value="C:cytoplasm"/>
    <property type="evidence" value="ECO:0007669"/>
    <property type="project" value="TreeGrafter"/>
</dbReference>
<evidence type="ECO:0000256" key="9">
    <source>
        <dbReference type="ARBA" id="ARBA00023170"/>
    </source>
</evidence>
<keyword evidence="10" id="KW-0325">Glycoprotein</keyword>
<dbReference type="GO" id="GO:0005044">
    <property type="term" value="F:scavenger receptor activity"/>
    <property type="evidence" value="ECO:0007669"/>
    <property type="project" value="TreeGrafter"/>
</dbReference>
<proteinExistence type="inferred from homology"/>